<reference evidence="3" key="1">
    <citation type="journal article" date="2019" name="Int. J. Syst. Evol. Microbiol.">
        <title>The Global Catalogue of Microorganisms (GCM) 10K type strain sequencing project: providing services to taxonomists for standard genome sequencing and annotation.</title>
        <authorList>
            <consortium name="The Broad Institute Genomics Platform"/>
            <consortium name="The Broad Institute Genome Sequencing Center for Infectious Disease"/>
            <person name="Wu L."/>
            <person name="Ma J."/>
        </authorList>
    </citation>
    <scope>NUCLEOTIDE SEQUENCE [LARGE SCALE GENOMIC DNA]</scope>
    <source>
        <strain evidence="3">CGMCC 4.5798</strain>
    </source>
</reference>
<evidence type="ECO:0008006" key="4">
    <source>
        <dbReference type="Google" id="ProtNLM"/>
    </source>
</evidence>
<accession>A0ABW0RUJ3</accession>
<dbReference type="RefSeq" id="WP_379769176.1">
    <property type="nucleotide sequence ID" value="NZ_JBHSMZ010000004.1"/>
</dbReference>
<feature type="region of interest" description="Disordered" evidence="1">
    <location>
        <begin position="1"/>
        <end position="27"/>
    </location>
</feature>
<evidence type="ECO:0000313" key="2">
    <source>
        <dbReference type="EMBL" id="MFC5548433.1"/>
    </source>
</evidence>
<dbReference type="Pfam" id="PF26125">
    <property type="entry name" value="AcrVA2-like"/>
    <property type="match status" value="1"/>
</dbReference>
<keyword evidence="3" id="KW-1185">Reference proteome</keyword>
<dbReference type="EMBL" id="JBHSMZ010000004">
    <property type="protein sequence ID" value="MFC5548433.1"/>
    <property type="molecule type" value="Genomic_DNA"/>
</dbReference>
<organism evidence="2 3">
    <name type="scientific">Massilia aerilata</name>
    <dbReference type="NCBI Taxonomy" id="453817"/>
    <lineage>
        <taxon>Bacteria</taxon>
        <taxon>Pseudomonadati</taxon>
        <taxon>Pseudomonadota</taxon>
        <taxon>Betaproteobacteria</taxon>
        <taxon>Burkholderiales</taxon>
        <taxon>Oxalobacteraceae</taxon>
        <taxon>Telluria group</taxon>
        <taxon>Massilia</taxon>
    </lineage>
</organism>
<comment type="caution">
    <text evidence="2">The sequence shown here is derived from an EMBL/GenBank/DDBJ whole genome shotgun (WGS) entry which is preliminary data.</text>
</comment>
<evidence type="ECO:0000256" key="1">
    <source>
        <dbReference type="SAM" id="MobiDB-lite"/>
    </source>
</evidence>
<gene>
    <name evidence="2" type="ORF">ACFPO9_07880</name>
</gene>
<dbReference type="Proteomes" id="UP001596086">
    <property type="component" value="Unassembled WGS sequence"/>
</dbReference>
<dbReference type="InterPro" id="IPR058915">
    <property type="entry name" value="AcrVA2-like"/>
</dbReference>
<proteinExistence type="predicted"/>
<evidence type="ECO:0000313" key="3">
    <source>
        <dbReference type="Proteomes" id="UP001596086"/>
    </source>
</evidence>
<protein>
    <recommendedName>
        <fullName evidence="4">Nucleotidyltransferase</fullName>
    </recommendedName>
</protein>
<name>A0ABW0RUJ3_9BURK</name>
<sequence length="402" mass="44550">MANNLKRRGETTADSTAARMPGWQPLSSEKNVNDVTAAVDCSDVTALFGRPFPVQFRHQGAIAAWTRALDGSELWRHWQDPGTLCRDIRQAVSRQVELIYPSFMVRQEESQRAAQTRRILEAVVSTNLKYHLNKGTVIEATPALETLLTNSDVDLGLPMSFVAPPYQTQYLRFGEAAMRYLKVPGVDVPDCVFDGVFCFFSPDAACSTEGQPLWMLELFFIVKRQDIHKAHIELAGETDRGNVTLGEWLDKGLAEGAGPSFAAYRREVNAAVSYVVKVFLYMTLKQARVMEYPAYDAALRRAAGLGERKRAKLLQRAATLYNSIVVGPDTLPPSPTVDGAGSGMAPHWRRGHFRMQPFGTGNQQRKHIFVAPALIHAEQLQGEVPAPKPYRAGPPAVIEGQR</sequence>